<keyword evidence="1" id="KW-0238">DNA-binding</keyword>
<gene>
    <name evidence="4" type="ORF">BJY24_000207</name>
</gene>
<name>A0A7W9UG44_9NOCA</name>
<dbReference type="InterPro" id="IPR042261">
    <property type="entry name" value="Lsr2-like_dimerization"/>
</dbReference>
<evidence type="ECO:0008006" key="6">
    <source>
        <dbReference type="Google" id="ProtNLM"/>
    </source>
</evidence>
<dbReference type="Pfam" id="PF23359">
    <property type="entry name" value="Lsr2_DNA-bd"/>
    <property type="match status" value="1"/>
</dbReference>
<dbReference type="GO" id="GO:0016746">
    <property type="term" value="F:acyltransferase activity"/>
    <property type="evidence" value="ECO:0007669"/>
    <property type="project" value="InterPro"/>
</dbReference>
<organism evidence="4 5">
    <name type="scientific">Nocardia transvalensis</name>
    <dbReference type="NCBI Taxonomy" id="37333"/>
    <lineage>
        <taxon>Bacteria</taxon>
        <taxon>Bacillati</taxon>
        <taxon>Actinomycetota</taxon>
        <taxon>Actinomycetes</taxon>
        <taxon>Mycobacteriales</taxon>
        <taxon>Nocardiaceae</taxon>
        <taxon>Nocardia</taxon>
    </lineage>
</organism>
<dbReference type="Gene3D" id="4.10.320.10">
    <property type="entry name" value="E3-binding domain"/>
    <property type="match status" value="1"/>
</dbReference>
<feature type="domain" description="Lsr2 dimerization" evidence="2">
    <location>
        <begin position="1"/>
        <end position="58"/>
    </location>
</feature>
<evidence type="ECO:0000313" key="4">
    <source>
        <dbReference type="EMBL" id="MBB5911340.1"/>
    </source>
</evidence>
<evidence type="ECO:0000313" key="5">
    <source>
        <dbReference type="Proteomes" id="UP000540412"/>
    </source>
</evidence>
<sequence length="112" mass="12062">MAHRVLVTHVDDVDGASTADETVVFGLDGVTYEIDLSAANAARLREALQEWTAHARRVRRTALGVKQPTTLTAVQSTAARKWARENGLPVPSRGRVPADVLRAYLSAGRAAD</sequence>
<dbReference type="InterPro" id="IPR036625">
    <property type="entry name" value="E3-bd_dom_sf"/>
</dbReference>
<comment type="caution">
    <text evidence="4">The sequence shown here is derived from an EMBL/GenBank/DDBJ whole genome shotgun (WGS) entry which is preliminary data.</text>
</comment>
<dbReference type="RefSeq" id="WP_040749355.1">
    <property type="nucleotide sequence ID" value="NZ_JACHIT010000001.1"/>
</dbReference>
<feature type="domain" description="Lsr2 DNA-binding" evidence="3">
    <location>
        <begin position="75"/>
        <end position="106"/>
    </location>
</feature>
<evidence type="ECO:0000259" key="2">
    <source>
        <dbReference type="Pfam" id="PF11774"/>
    </source>
</evidence>
<evidence type="ECO:0000256" key="1">
    <source>
        <dbReference type="ARBA" id="ARBA00023125"/>
    </source>
</evidence>
<dbReference type="AlphaFoldDB" id="A0A7W9UG44"/>
<reference evidence="4 5" key="1">
    <citation type="submission" date="2020-08" db="EMBL/GenBank/DDBJ databases">
        <title>Sequencing the genomes of 1000 actinobacteria strains.</title>
        <authorList>
            <person name="Klenk H.-P."/>
        </authorList>
    </citation>
    <scope>NUCLEOTIDE SEQUENCE [LARGE SCALE GENOMIC DNA]</scope>
    <source>
        <strain evidence="4 5">DSM 43582</strain>
    </source>
</reference>
<proteinExistence type="predicted"/>
<dbReference type="Gene3D" id="3.30.60.230">
    <property type="entry name" value="Lsr2, dimerization domain"/>
    <property type="match status" value="1"/>
</dbReference>
<keyword evidence="5" id="KW-1185">Reference proteome</keyword>
<protein>
    <recommendedName>
        <fullName evidence="6">Lsr2 protein</fullName>
    </recommendedName>
</protein>
<dbReference type="GO" id="GO:0003677">
    <property type="term" value="F:DNA binding"/>
    <property type="evidence" value="ECO:0007669"/>
    <property type="project" value="UniProtKB-KW"/>
</dbReference>
<dbReference type="EMBL" id="JACHIT010000001">
    <property type="protein sequence ID" value="MBB5911340.1"/>
    <property type="molecule type" value="Genomic_DNA"/>
</dbReference>
<evidence type="ECO:0000259" key="3">
    <source>
        <dbReference type="Pfam" id="PF23359"/>
    </source>
</evidence>
<dbReference type="Pfam" id="PF11774">
    <property type="entry name" value="Lsr2"/>
    <property type="match status" value="1"/>
</dbReference>
<dbReference type="InterPro" id="IPR055370">
    <property type="entry name" value="Lsr2_DNA-bd"/>
</dbReference>
<accession>A0A7W9UG44</accession>
<dbReference type="InterPro" id="IPR024412">
    <property type="entry name" value="Lsr2_dim_dom"/>
</dbReference>
<dbReference type="Proteomes" id="UP000540412">
    <property type="component" value="Unassembled WGS sequence"/>
</dbReference>